<evidence type="ECO:0000313" key="3">
    <source>
        <dbReference type="Proteomes" id="UP001056649"/>
    </source>
</evidence>
<evidence type="ECO:0000313" key="2">
    <source>
        <dbReference type="EMBL" id="USF88646.1"/>
    </source>
</evidence>
<dbReference type="InterPro" id="IPR018649">
    <property type="entry name" value="SHOCT"/>
</dbReference>
<protein>
    <submittedName>
        <fullName evidence="2">SHOCT domain-containing protein</fullName>
    </submittedName>
</protein>
<keyword evidence="3" id="KW-1185">Reference proteome</keyword>
<dbReference type="EMBL" id="CP090569">
    <property type="protein sequence ID" value="USF88646.1"/>
    <property type="molecule type" value="Genomic_DNA"/>
</dbReference>
<dbReference type="Pfam" id="PF09851">
    <property type="entry name" value="SHOCT"/>
    <property type="match status" value="1"/>
</dbReference>
<dbReference type="RefSeq" id="WP_005965749.1">
    <property type="nucleotide sequence ID" value="NZ_CP090569.1"/>
</dbReference>
<feature type="domain" description="SHOCT" evidence="1">
    <location>
        <begin position="47"/>
        <end position="72"/>
    </location>
</feature>
<dbReference type="KEGG" id="eps:L0Y14_05290"/>
<dbReference type="AlphaFoldDB" id="A0A9J7A0K0"/>
<gene>
    <name evidence="2" type="ORF">L0Y14_05290</name>
</gene>
<organism evidence="2 3">
    <name type="scientific">Candidatus Endoriftia persephonae</name>
    <dbReference type="NCBI Taxonomy" id="393765"/>
    <lineage>
        <taxon>Bacteria</taxon>
        <taxon>Pseudomonadati</taxon>
        <taxon>Pseudomonadota</taxon>
        <taxon>Gammaproteobacteria</taxon>
        <taxon>Chromatiales</taxon>
        <taxon>Sedimenticolaceae</taxon>
        <taxon>Candidatus Endoriftia</taxon>
    </lineage>
</organism>
<name>A0A9J7A0K0_9GAMM</name>
<sequence>MMGNGFGMGFGGGFMWLFWILLIVVIVWAVKAAGGSSNDSPETQKSALDILKERYARGEIDQEEFEKKREDLGG</sequence>
<evidence type="ECO:0000259" key="1">
    <source>
        <dbReference type="Pfam" id="PF09851"/>
    </source>
</evidence>
<proteinExistence type="predicted"/>
<reference evidence="2" key="1">
    <citation type="journal article" date="2022" name="Mol. Ecol. Resour.">
        <title>The complete and closed genome of the facultative generalist Candidatus Endoriftia persephone from deep-sea hydrothermal vents.</title>
        <authorList>
            <person name="de Oliveira A.L."/>
            <person name="Srivastava A."/>
            <person name="Espada-Hinojosa S."/>
            <person name="Bright M."/>
        </authorList>
    </citation>
    <scope>NUCLEOTIDE SEQUENCE</scope>
    <source>
        <strain evidence="2">Tica-EPR-9o50.N</strain>
    </source>
</reference>
<accession>A0A9J7A0K0</accession>
<dbReference type="Proteomes" id="UP001056649">
    <property type="component" value="Chromosome"/>
</dbReference>